<dbReference type="PANTHER" id="PTHR43668">
    <property type="entry name" value="ALLANTOINASE"/>
    <property type="match status" value="1"/>
</dbReference>
<dbReference type="Gene3D" id="2.30.40.10">
    <property type="entry name" value="Urease, subunit C, domain 1"/>
    <property type="match status" value="1"/>
</dbReference>
<keyword evidence="2" id="KW-0479">Metal-binding</keyword>
<dbReference type="GO" id="GO:0006145">
    <property type="term" value="P:purine nucleobase catabolic process"/>
    <property type="evidence" value="ECO:0007669"/>
    <property type="project" value="TreeGrafter"/>
</dbReference>
<keyword evidence="2" id="KW-0378">Hydrolase</keyword>
<evidence type="ECO:0000313" key="4">
    <source>
        <dbReference type="EMBL" id="GEP41196.1"/>
    </source>
</evidence>
<dbReference type="InterPro" id="IPR050138">
    <property type="entry name" value="DHOase/Allantoinase_Hydrolase"/>
</dbReference>
<dbReference type="GO" id="GO:0008270">
    <property type="term" value="F:zinc ion binding"/>
    <property type="evidence" value="ECO:0007669"/>
    <property type="project" value="UniProtKB-UniRule"/>
</dbReference>
<dbReference type="InterPro" id="IPR004722">
    <property type="entry name" value="DHOase"/>
</dbReference>
<comment type="similarity">
    <text evidence="2">Belongs to the metallo-dependent hydrolases superfamily. DHOase family. Class I DHOase subfamily.</text>
</comment>
<comment type="function">
    <text evidence="2">Catalyzes the reversible cyclization of carbamoyl aspartate to dihydroorotate.</text>
</comment>
<feature type="binding site" evidence="2">
    <location>
        <position position="95"/>
    </location>
    <ligand>
        <name>substrate</name>
    </ligand>
</feature>
<proteinExistence type="inferred from homology"/>
<dbReference type="RefSeq" id="WP_146848661.1">
    <property type="nucleotide sequence ID" value="NZ_BKAG01000002.1"/>
</dbReference>
<feature type="domain" description="Dihydroorotase catalytic" evidence="3">
    <location>
        <begin position="50"/>
        <end position="239"/>
    </location>
</feature>
<dbReference type="InterPro" id="IPR032466">
    <property type="entry name" value="Metal_Hydrolase"/>
</dbReference>
<keyword evidence="2" id="KW-0862">Zinc</keyword>
<sequence length="426" mass="46656">MKRLYHQAQIASEDSSQLQLGDVLVEGDRIIGVAPTISGVSDCEVIDCQGRILMPAMFDIHVHAREPGHEDKENIGSCAEAAINGGVTGFVMMANTSPTIDNAGVVRTVLESARRARIGSSIYVAGAITKGRKGEELAGIAGMKSAGAVMLSDNGHAVDNPQVLRRAMEYAKHFDMPIASHCEIKDLSGKGCMHEGKVSYALGLPGMPSISEEIGISRDVRLAEYTGVHLNIQHVTTAEGMSTIKRAKDRGIRVTCEITPQHLIFNQEHIGNYDTNYKMNPPLRTAEDNAALLNGLKDGWFDVIVTDHSPHTPFEKNQDFASAPFGITGLETALPSLFHHFVSKGILDWGLIVKRYSAEPRRMMKLAPVPVKEGGLAEFIVFNPERSMTFTQDFMKSKSINTPFIDQTLKGMVERVIYRGEELLVR</sequence>
<dbReference type="GO" id="GO:0005737">
    <property type="term" value="C:cytoplasm"/>
    <property type="evidence" value="ECO:0007669"/>
    <property type="project" value="TreeGrafter"/>
</dbReference>
<dbReference type="InterPro" id="IPR011059">
    <property type="entry name" value="Metal-dep_hydrolase_composite"/>
</dbReference>
<reference evidence="4 5" key="1">
    <citation type="submission" date="2019-07" db="EMBL/GenBank/DDBJ databases">
        <title>Whole genome shotgun sequence of Brevifollis gellanilyticus NBRC 108608.</title>
        <authorList>
            <person name="Hosoyama A."/>
            <person name="Uohara A."/>
            <person name="Ohji S."/>
            <person name="Ichikawa N."/>
        </authorList>
    </citation>
    <scope>NUCLEOTIDE SEQUENCE [LARGE SCALE GENOMIC DNA]</scope>
    <source>
        <strain evidence="4 5">NBRC 108608</strain>
    </source>
</reference>
<dbReference type="Pfam" id="PF12890">
    <property type="entry name" value="DHOase"/>
    <property type="match status" value="1"/>
</dbReference>
<evidence type="ECO:0000313" key="5">
    <source>
        <dbReference type="Proteomes" id="UP000321577"/>
    </source>
</evidence>
<keyword evidence="5" id="KW-1185">Reference proteome</keyword>
<dbReference type="UniPathway" id="UPA00070">
    <property type="reaction ID" value="UER00117"/>
</dbReference>
<keyword evidence="1 2" id="KW-0665">Pyrimidine biosynthesis</keyword>
<dbReference type="PANTHER" id="PTHR43668:SF2">
    <property type="entry name" value="ALLANTOINASE"/>
    <property type="match status" value="1"/>
</dbReference>
<dbReference type="GO" id="GO:0044205">
    <property type="term" value="P:'de novo' UMP biosynthetic process"/>
    <property type="evidence" value="ECO:0007669"/>
    <property type="project" value="UniProtKB-UniRule"/>
</dbReference>
<dbReference type="GO" id="GO:0004151">
    <property type="term" value="F:dihydroorotase activity"/>
    <property type="evidence" value="ECO:0007669"/>
    <property type="project" value="UniProtKB-UniRule"/>
</dbReference>
<feature type="binding site" evidence="2">
    <location>
        <position position="311"/>
    </location>
    <ligand>
        <name>substrate</name>
    </ligand>
</feature>
<evidence type="ECO:0000256" key="1">
    <source>
        <dbReference type="ARBA" id="ARBA00022975"/>
    </source>
</evidence>
<feature type="binding site" evidence="2">
    <location>
        <begin position="63"/>
        <end position="65"/>
    </location>
    <ligand>
        <name>substrate</name>
    </ligand>
</feature>
<dbReference type="Proteomes" id="UP000321577">
    <property type="component" value="Unassembled WGS sequence"/>
</dbReference>
<dbReference type="EC" id="3.5.2.3" evidence="2"/>
<dbReference type="GO" id="GO:0004038">
    <property type="term" value="F:allantoinase activity"/>
    <property type="evidence" value="ECO:0007669"/>
    <property type="project" value="TreeGrafter"/>
</dbReference>
<comment type="caution">
    <text evidence="2">Lacks conserved residue(s) required for the propagation of feature annotation.</text>
</comment>
<evidence type="ECO:0000256" key="2">
    <source>
        <dbReference type="HAMAP-Rule" id="MF_00220"/>
    </source>
</evidence>
<accession>A0A512M379</accession>
<feature type="binding site" evidence="2">
    <location>
        <position position="307"/>
    </location>
    <ligand>
        <name>Zn(2+)</name>
        <dbReference type="ChEBI" id="CHEBI:29105"/>
        <label>1</label>
    </ligand>
</feature>
<organism evidence="4 5">
    <name type="scientific">Brevifollis gellanilyticus</name>
    <dbReference type="NCBI Taxonomy" id="748831"/>
    <lineage>
        <taxon>Bacteria</taxon>
        <taxon>Pseudomonadati</taxon>
        <taxon>Verrucomicrobiota</taxon>
        <taxon>Verrucomicrobiia</taxon>
        <taxon>Verrucomicrobiales</taxon>
        <taxon>Verrucomicrobiaceae</taxon>
    </lineage>
</organism>
<dbReference type="CDD" id="cd01317">
    <property type="entry name" value="DHOase_IIa"/>
    <property type="match status" value="1"/>
</dbReference>
<comment type="cofactor">
    <cofactor evidence="2">
        <name>Zn(2+)</name>
        <dbReference type="ChEBI" id="CHEBI:29105"/>
    </cofactor>
    <text evidence="2">Binds 2 Zn(2+) ions per subunit.</text>
</comment>
<evidence type="ECO:0000259" key="3">
    <source>
        <dbReference type="Pfam" id="PF12890"/>
    </source>
</evidence>
<dbReference type="InterPro" id="IPR024403">
    <property type="entry name" value="DHOase_cat"/>
</dbReference>
<comment type="pathway">
    <text evidence="2">Pyrimidine metabolism; UMP biosynthesis via de novo pathway; (S)-dihydroorotate from bicarbonate: step 3/3.</text>
</comment>
<dbReference type="HAMAP" id="MF_00220_B">
    <property type="entry name" value="PyrC_classI_B"/>
    <property type="match status" value="1"/>
</dbReference>
<dbReference type="AlphaFoldDB" id="A0A512M379"/>
<feature type="binding site" evidence="2">
    <location>
        <position position="181"/>
    </location>
    <ligand>
        <name>Zn(2+)</name>
        <dbReference type="ChEBI" id="CHEBI:29105"/>
        <label>2</label>
    </ligand>
</feature>
<dbReference type="Gene3D" id="3.20.20.140">
    <property type="entry name" value="Metal-dependent hydrolases"/>
    <property type="match status" value="1"/>
</dbReference>
<feature type="binding site" evidence="2">
    <location>
        <position position="280"/>
    </location>
    <ligand>
        <name>substrate</name>
    </ligand>
</feature>
<name>A0A512M379_9BACT</name>
<feature type="binding site" evidence="2">
    <location>
        <position position="61"/>
    </location>
    <ligand>
        <name>Zn(2+)</name>
        <dbReference type="ChEBI" id="CHEBI:29105"/>
        <label>1</label>
    </ligand>
</feature>
<dbReference type="NCBIfam" id="TIGR00857">
    <property type="entry name" value="pyrC_multi"/>
    <property type="match status" value="1"/>
</dbReference>
<comment type="caution">
    <text evidence="4">The sequence shown here is derived from an EMBL/GenBank/DDBJ whole genome shotgun (WGS) entry which is preliminary data.</text>
</comment>
<feature type="binding site" evidence="2">
    <location>
        <position position="63"/>
    </location>
    <ligand>
        <name>Zn(2+)</name>
        <dbReference type="ChEBI" id="CHEBI:29105"/>
        <label>1</label>
    </ligand>
</feature>
<comment type="catalytic activity">
    <reaction evidence="2">
        <text>(S)-dihydroorotate + H2O = N-carbamoyl-L-aspartate + H(+)</text>
        <dbReference type="Rhea" id="RHEA:24296"/>
        <dbReference type="ChEBI" id="CHEBI:15377"/>
        <dbReference type="ChEBI" id="CHEBI:15378"/>
        <dbReference type="ChEBI" id="CHEBI:30864"/>
        <dbReference type="ChEBI" id="CHEBI:32814"/>
        <dbReference type="EC" id="3.5.2.3"/>
    </reaction>
</comment>
<dbReference type="SUPFAM" id="SSF51338">
    <property type="entry name" value="Composite domain of metallo-dependent hydrolases"/>
    <property type="match status" value="1"/>
</dbReference>
<feature type="binding site" evidence="2">
    <location>
        <begin position="325"/>
        <end position="326"/>
    </location>
    <ligand>
        <name>substrate</name>
    </ligand>
</feature>
<dbReference type="EMBL" id="BKAG01000002">
    <property type="protein sequence ID" value="GEP41196.1"/>
    <property type="molecule type" value="Genomic_DNA"/>
</dbReference>
<feature type="active site" evidence="2">
    <location>
        <position position="307"/>
    </location>
</feature>
<dbReference type="OrthoDB" id="9765462at2"/>
<dbReference type="SUPFAM" id="SSF51556">
    <property type="entry name" value="Metallo-dependent hydrolases"/>
    <property type="match status" value="1"/>
</dbReference>
<gene>
    <name evidence="2" type="primary">pyrC</name>
    <name evidence="4" type="ORF">BGE01nite_04870</name>
</gene>
<feature type="binding site" evidence="2">
    <location>
        <position position="234"/>
    </location>
    <ligand>
        <name>Zn(2+)</name>
        <dbReference type="ChEBI" id="CHEBI:29105"/>
        <label>2</label>
    </ligand>
</feature>
<protein>
    <recommendedName>
        <fullName evidence="2">Dihydroorotase</fullName>
        <shortName evidence="2">DHOase</shortName>
        <ecNumber evidence="2">3.5.2.3</ecNumber>
    </recommendedName>
</protein>